<keyword evidence="2" id="KW-1185">Reference proteome</keyword>
<dbReference type="EMBL" id="KQ241929">
    <property type="protein sequence ID" value="KNC82422.1"/>
    <property type="molecule type" value="Genomic_DNA"/>
</dbReference>
<sequence>MRIQLYKPLPHQCLVMCPDACKTAVGMTLFVQIDGGIPRYVMEEIEDPRLSAWALEAAKSRNFNQPDLIMGLEALALQLTA</sequence>
<evidence type="ECO:0000313" key="1">
    <source>
        <dbReference type="EMBL" id="KNC82422.1"/>
    </source>
</evidence>
<dbReference type="AlphaFoldDB" id="A0A0L0FZY0"/>
<reference evidence="1 2" key="1">
    <citation type="submission" date="2011-02" db="EMBL/GenBank/DDBJ databases">
        <title>The Genome Sequence of Sphaeroforma arctica JP610.</title>
        <authorList>
            <consortium name="The Broad Institute Genome Sequencing Platform"/>
            <person name="Russ C."/>
            <person name="Cuomo C."/>
            <person name="Young S.K."/>
            <person name="Zeng Q."/>
            <person name="Gargeya S."/>
            <person name="Alvarado L."/>
            <person name="Berlin A."/>
            <person name="Chapman S.B."/>
            <person name="Chen Z."/>
            <person name="Freedman E."/>
            <person name="Gellesch M."/>
            <person name="Goldberg J."/>
            <person name="Griggs A."/>
            <person name="Gujja S."/>
            <person name="Heilman E."/>
            <person name="Heiman D."/>
            <person name="Howarth C."/>
            <person name="Mehta T."/>
            <person name="Neiman D."/>
            <person name="Pearson M."/>
            <person name="Roberts A."/>
            <person name="Saif S."/>
            <person name="Shea T."/>
            <person name="Shenoy N."/>
            <person name="Sisk P."/>
            <person name="Stolte C."/>
            <person name="Sykes S."/>
            <person name="White J."/>
            <person name="Yandava C."/>
            <person name="Burger G."/>
            <person name="Gray M.W."/>
            <person name="Holland P.W.H."/>
            <person name="King N."/>
            <person name="Lang F.B.F."/>
            <person name="Roger A.J."/>
            <person name="Ruiz-Trillo I."/>
            <person name="Haas B."/>
            <person name="Nusbaum C."/>
            <person name="Birren B."/>
        </authorList>
    </citation>
    <scope>NUCLEOTIDE SEQUENCE [LARGE SCALE GENOMIC DNA]</scope>
    <source>
        <strain evidence="1 2">JP610</strain>
    </source>
</reference>
<dbReference type="RefSeq" id="XP_014156324.1">
    <property type="nucleotide sequence ID" value="XM_014300849.1"/>
</dbReference>
<gene>
    <name evidence="1" type="ORF">SARC_05293</name>
</gene>
<name>A0A0L0FZY0_9EUKA</name>
<dbReference type="Proteomes" id="UP000054560">
    <property type="component" value="Unassembled WGS sequence"/>
</dbReference>
<organism evidence="1 2">
    <name type="scientific">Sphaeroforma arctica JP610</name>
    <dbReference type="NCBI Taxonomy" id="667725"/>
    <lineage>
        <taxon>Eukaryota</taxon>
        <taxon>Ichthyosporea</taxon>
        <taxon>Ichthyophonida</taxon>
        <taxon>Sphaeroforma</taxon>
    </lineage>
</organism>
<evidence type="ECO:0000313" key="2">
    <source>
        <dbReference type="Proteomes" id="UP000054560"/>
    </source>
</evidence>
<protein>
    <submittedName>
        <fullName evidence="1">Uncharacterized protein</fullName>
    </submittedName>
</protein>
<accession>A0A0L0FZY0</accession>
<dbReference type="GeneID" id="25905797"/>
<proteinExistence type="predicted"/>